<proteinExistence type="predicted"/>
<dbReference type="Gene3D" id="3.30.60.20">
    <property type="match status" value="1"/>
</dbReference>
<name>A0AAN9YYT8_9ORTH</name>
<evidence type="ECO:0000256" key="1">
    <source>
        <dbReference type="ARBA" id="ARBA00022723"/>
    </source>
</evidence>
<dbReference type="EMBL" id="JAZDUA010000321">
    <property type="protein sequence ID" value="KAK7794738.1"/>
    <property type="molecule type" value="Genomic_DNA"/>
</dbReference>
<accession>A0AAN9YYT8</accession>
<keyword evidence="1" id="KW-0479">Metal-binding</keyword>
<dbReference type="InterPro" id="IPR002219">
    <property type="entry name" value="PKC_DAG/PE"/>
</dbReference>
<dbReference type="AlphaFoldDB" id="A0AAN9YYT8"/>
<dbReference type="Proteomes" id="UP001378592">
    <property type="component" value="Unassembled WGS sequence"/>
</dbReference>
<keyword evidence="2" id="KW-0862">Zinc</keyword>
<dbReference type="InterPro" id="IPR046349">
    <property type="entry name" value="C1-like_sf"/>
</dbReference>
<protein>
    <recommendedName>
        <fullName evidence="3">Phorbol-ester/DAG-type domain-containing protein</fullName>
    </recommendedName>
</protein>
<dbReference type="SUPFAM" id="SSF57889">
    <property type="entry name" value="Cysteine-rich domain"/>
    <property type="match status" value="1"/>
</dbReference>
<dbReference type="PROSITE" id="PS50081">
    <property type="entry name" value="ZF_DAG_PE_2"/>
    <property type="match status" value="1"/>
</dbReference>
<evidence type="ECO:0000313" key="4">
    <source>
        <dbReference type="EMBL" id="KAK7794738.1"/>
    </source>
</evidence>
<evidence type="ECO:0000256" key="2">
    <source>
        <dbReference type="ARBA" id="ARBA00022833"/>
    </source>
</evidence>
<dbReference type="GO" id="GO:0046872">
    <property type="term" value="F:metal ion binding"/>
    <property type="evidence" value="ECO:0007669"/>
    <property type="project" value="UniProtKB-KW"/>
</dbReference>
<dbReference type="Pfam" id="PF00130">
    <property type="entry name" value="C1_1"/>
    <property type="match status" value="1"/>
</dbReference>
<gene>
    <name evidence="4" type="ORF">R5R35_013952</name>
</gene>
<feature type="domain" description="Phorbol-ester/DAG-type" evidence="3">
    <location>
        <begin position="33"/>
        <end position="80"/>
    </location>
</feature>
<sequence>MQPCPGPLRRAASWESVASSCKESDAPDADSQSHTFRCKVFKRPRPCNLCHQPIHQQGSCCRVCKFVCHKACENKVKPTVYLHVFALLYLCL</sequence>
<keyword evidence="5" id="KW-1185">Reference proteome</keyword>
<comment type="caution">
    <text evidence="4">The sequence shown here is derived from an EMBL/GenBank/DDBJ whole genome shotgun (WGS) entry which is preliminary data.</text>
</comment>
<organism evidence="4 5">
    <name type="scientific">Gryllus longicercus</name>
    <dbReference type="NCBI Taxonomy" id="2509291"/>
    <lineage>
        <taxon>Eukaryota</taxon>
        <taxon>Metazoa</taxon>
        <taxon>Ecdysozoa</taxon>
        <taxon>Arthropoda</taxon>
        <taxon>Hexapoda</taxon>
        <taxon>Insecta</taxon>
        <taxon>Pterygota</taxon>
        <taxon>Neoptera</taxon>
        <taxon>Polyneoptera</taxon>
        <taxon>Orthoptera</taxon>
        <taxon>Ensifera</taxon>
        <taxon>Gryllidea</taxon>
        <taxon>Grylloidea</taxon>
        <taxon>Gryllidae</taxon>
        <taxon>Gryllinae</taxon>
        <taxon>Gryllus</taxon>
    </lineage>
</organism>
<evidence type="ECO:0000259" key="3">
    <source>
        <dbReference type="PROSITE" id="PS50081"/>
    </source>
</evidence>
<evidence type="ECO:0000313" key="5">
    <source>
        <dbReference type="Proteomes" id="UP001378592"/>
    </source>
</evidence>
<reference evidence="4 5" key="1">
    <citation type="submission" date="2024-03" db="EMBL/GenBank/DDBJ databases">
        <title>The genome assembly and annotation of the cricket Gryllus longicercus Weissman &amp; Gray.</title>
        <authorList>
            <person name="Szrajer S."/>
            <person name="Gray D."/>
            <person name="Ylla G."/>
        </authorList>
    </citation>
    <scope>NUCLEOTIDE SEQUENCE [LARGE SCALE GENOMIC DNA]</scope>
    <source>
        <strain evidence="4">DAG 2021-001</strain>
        <tissue evidence="4">Whole body minus gut</tissue>
    </source>
</reference>